<dbReference type="Proteomes" id="UP000691718">
    <property type="component" value="Unassembled WGS sequence"/>
</dbReference>
<proteinExistence type="predicted"/>
<dbReference type="Pfam" id="PF01826">
    <property type="entry name" value="TIL"/>
    <property type="match status" value="1"/>
</dbReference>
<protein>
    <submittedName>
        <fullName evidence="2">(apollo) hypothetical protein</fullName>
    </submittedName>
</protein>
<gene>
    <name evidence="2" type="ORF">PAPOLLO_LOCUS23384</name>
</gene>
<dbReference type="CDD" id="cd19941">
    <property type="entry name" value="TIL"/>
    <property type="match status" value="1"/>
</dbReference>
<evidence type="ECO:0000259" key="1">
    <source>
        <dbReference type="Pfam" id="PF01826"/>
    </source>
</evidence>
<comment type="caution">
    <text evidence="2">The sequence shown here is derived from an EMBL/GenBank/DDBJ whole genome shotgun (WGS) entry which is preliminary data.</text>
</comment>
<sequence length="162" mass="18265">MYALTVCPPNEKYYKCSLEVCTKTCQDYTSITPPPCPNISPDCYKPACLCDEDYVKNENGVCVPTSECYWKMASNRQVVSVDQPNAESILLDWLNDEDCTDDESQSLEPSRAVIPEELLSDSEDDCIPSDHDSDSECLVNSDDEDVLTSGYRENIKVFLFEE</sequence>
<feature type="domain" description="TIL" evidence="1">
    <location>
        <begin position="7"/>
        <end position="68"/>
    </location>
</feature>
<name>A0A8S3XZ73_PARAO</name>
<evidence type="ECO:0000313" key="2">
    <source>
        <dbReference type="EMBL" id="CAG5045836.1"/>
    </source>
</evidence>
<dbReference type="InterPro" id="IPR002919">
    <property type="entry name" value="TIL_dom"/>
</dbReference>
<reference evidence="2" key="1">
    <citation type="submission" date="2021-04" db="EMBL/GenBank/DDBJ databases">
        <authorList>
            <person name="Tunstrom K."/>
        </authorList>
    </citation>
    <scope>NUCLEOTIDE SEQUENCE</scope>
</reference>
<organism evidence="2 3">
    <name type="scientific">Parnassius apollo</name>
    <name type="common">Apollo butterfly</name>
    <name type="synonym">Papilio apollo</name>
    <dbReference type="NCBI Taxonomy" id="110799"/>
    <lineage>
        <taxon>Eukaryota</taxon>
        <taxon>Metazoa</taxon>
        <taxon>Ecdysozoa</taxon>
        <taxon>Arthropoda</taxon>
        <taxon>Hexapoda</taxon>
        <taxon>Insecta</taxon>
        <taxon>Pterygota</taxon>
        <taxon>Neoptera</taxon>
        <taxon>Endopterygota</taxon>
        <taxon>Lepidoptera</taxon>
        <taxon>Glossata</taxon>
        <taxon>Ditrysia</taxon>
        <taxon>Papilionoidea</taxon>
        <taxon>Papilionidae</taxon>
        <taxon>Parnassiinae</taxon>
        <taxon>Parnassini</taxon>
        <taxon>Parnassius</taxon>
        <taxon>Parnassius</taxon>
    </lineage>
</organism>
<evidence type="ECO:0000313" key="3">
    <source>
        <dbReference type="Proteomes" id="UP000691718"/>
    </source>
</evidence>
<accession>A0A8S3XZ73</accession>
<keyword evidence="3" id="KW-1185">Reference proteome</keyword>
<dbReference type="EMBL" id="CAJQZP010001430">
    <property type="protein sequence ID" value="CAG5045836.1"/>
    <property type="molecule type" value="Genomic_DNA"/>
</dbReference>
<dbReference type="OrthoDB" id="671595at2759"/>
<dbReference type="AlphaFoldDB" id="A0A8S3XZ73"/>